<proteinExistence type="predicted"/>
<evidence type="ECO:0008006" key="3">
    <source>
        <dbReference type="Google" id="ProtNLM"/>
    </source>
</evidence>
<evidence type="ECO:0000313" key="2">
    <source>
        <dbReference type="Proteomes" id="UP000630353"/>
    </source>
</evidence>
<sequence>MGVSTDSTSVSAVGPGFDPLAATHVRWSAGSSDVPLTIQLSHSITKDPSGWDLCTGPASVGRIQAAVLHRDASRCCFCGFRSQKYQELLVQGGRYWDLDSVVTACIFCAQVVTFERVHRMRSAVLISAPGITQPDLNALLKAVYVARISQGAMADRARLVLDKLIEPGRRGARARFGSDDPKVLYEALARTSSPVERLELLETCRDLRLFPLDRRILSEAGLEFNQFPQILAYWRSKSGPFGGSSPPHWDPAAFDSIIENGPNSPLRWRN</sequence>
<gene>
    <name evidence="1" type="ORF">GCM10017083_51950</name>
</gene>
<keyword evidence="2" id="KW-1185">Reference proteome</keyword>
<name>A0A919CSJ6_9PROT</name>
<accession>A0A919CSJ6</accession>
<organism evidence="1 2">
    <name type="scientific">Thalassobaculum fulvum</name>
    <dbReference type="NCBI Taxonomy" id="1633335"/>
    <lineage>
        <taxon>Bacteria</taxon>
        <taxon>Pseudomonadati</taxon>
        <taxon>Pseudomonadota</taxon>
        <taxon>Alphaproteobacteria</taxon>
        <taxon>Rhodospirillales</taxon>
        <taxon>Thalassobaculaceae</taxon>
        <taxon>Thalassobaculum</taxon>
    </lineage>
</organism>
<evidence type="ECO:0000313" key="1">
    <source>
        <dbReference type="EMBL" id="GHD62743.1"/>
    </source>
</evidence>
<reference evidence="1" key="1">
    <citation type="journal article" date="2014" name="Int. J. Syst. Evol. Microbiol.">
        <title>Complete genome sequence of Corynebacterium casei LMG S-19264T (=DSM 44701T), isolated from a smear-ripened cheese.</title>
        <authorList>
            <consortium name="US DOE Joint Genome Institute (JGI-PGF)"/>
            <person name="Walter F."/>
            <person name="Albersmeier A."/>
            <person name="Kalinowski J."/>
            <person name="Ruckert C."/>
        </authorList>
    </citation>
    <scope>NUCLEOTIDE SEQUENCE</scope>
    <source>
        <strain evidence="1">KCTC 42651</strain>
    </source>
</reference>
<protein>
    <recommendedName>
        <fullName evidence="3">Type IV secretion protein DotN</fullName>
    </recommendedName>
</protein>
<dbReference type="Proteomes" id="UP000630353">
    <property type="component" value="Unassembled WGS sequence"/>
</dbReference>
<dbReference type="AlphaFoldDB" id="A0A919CSJ6"/>
<reference evidence="1" key="2">
    <citation type="submission" date="2020-09" db="EMBL/GenBank/DDBJ databases">
        <authorList>
            <person name="Sun Q."/>
            <person name="Kim S."/>
        </authorList>
    </citation>
    <scope>NUCLEOTIDE SEQUENCE</scope>
    <source>
        <strain evidence="1">KCTC 42651</strain>
    </source>
</reference>
<comment type="caution">
    <text evidence="1">The sequence shown here is derived from an EMBL/GenBank/DDBJ whole genome shotgun (WGS) entry which is preliminary data.</text>
</comment>
<dbReference type="EMBL" id="BMZS01000015">
    <property type="protein sequence ID" value="GHD62743.1"/>
    <property type="molecule type" value="Genomic_DNA"/>
</dbReference>